<gene>
    <name evidence="1" type="ordered locus">Daro_1249</name>
</gene>
<organism evidence="1">
    <name type="scientific">Dechloromonas aromatica (strain RCB)</name>
    <dbReference type="NCBI Taxonomy" id="159087"/>
    <lineage>
        <taxon>Bacteria</taxon>
        <taxon>Pseudomonadati</taxon>
        <taxon>Pseudomonadota</taxon>
        <taxon>Betaproteobacteria</taxon>
        <taxon>Rhodocyclales</taxon>
        <taxon>Azonexaceae</taxon>
        <taxon>Dechloromonas</taxon>
    </lineage>
</organism>
<reference evidence="1" key="1">
    <citation type="submission" date="2005-08" db="EMBL/GenBank/DDBJ databases">
        <title>Complete sequence of Dechloromonas aromatica RCB.</title>
        <authorList>
            <person name="Salinero K.K."/>
            <person name="Copeland A."/>
            <person name="Lucas S."/>
            <person name="Lapidus A."/>
            <person name="Barry K."/>
            <person name="Detter J.C."/>
            <person name="Glavina T."/>
            <person name="Hammon N."/>
            <person name="Israni S."/>
            <person name="Pitluck S."/>
            <person name="Di Bartolo G."/>
            <person name="Trong S."/>
            <person name="Schmutz J."/>
            <person name="Larimer F."/>
            <person name="Land M."/>
            <person name="Ivanova N."/>
            <person name="Richardson P."/>
        </authorList>
    </citation>
    <scope>NUCLEOTIDE SEQUENCE</scope>
    <source>
        <strain evidence="1">RCB</strain>
    </source>
</reference>
<dbReference type="Pfam" id="PF02585">
    <property type="entry name" value="PIG-L"/>
    <property type="match status" value="1"/>
</dbReference>
<dbReference type="eggNOG" id="COG2120">
    <property type="taxonomic scope" value="Bacteria"/>
</dbReference>
<dbReference type="PANTHER" id="PTHR12993:SF30">
    <property type="entry name" value="N-ACETYL-ALPHA-D-GLUCOSAMINYL L-MALATE DEACETYLASE 1"/>
    <property type="match status" value="1"/>
</dbReference>
<dbReference type="PANTHER" id="PTHR12993">
    <property type="entry name" value="N-ACETYLGLUCOSAMINYL-PHOSPHATIDYLINOSITOL DE-N-ACETYLASE-RELATED"/>
    <property type="match status" value="1"/>
</dbReference>
<dbReference type="STRING" id="159087.Daro_1249"/>
<protein>
    <submittedName>
        <fullName evidence="1">LmbE-like protein</fullName>
    </submittedName>
</protein>
<dbReference type="HOGENOM" id="CLU_049311_6_0_4"/>
<dbReference type="SUPFAM" id="SSF102588">
    <property type="entry name" value="LmbE-like"/>
    <property type="match status" value="1"/>
</dbReference>
<dbReference type="KEGG" id="dar:Daro_1249"/>
<accession>Q47GM7</accession>
<sequence length="223" mass="24714">MNRRILVVAAHSDDEALGCGGTLARHVDEDDRVEAIFVADGVSSRKEGSDRGIARRESAAARAQSILGIHAVHHLKMPDNRLDTLALLDIVQSIEPLIRSIAPEVIYTHHHGDLNVDHRLVHEAVLTACRPQPGCSVREIYTFEVMSSSEWNTPGKHPFLPQMRVDISAQLPRKLEALKAYAEEMRCAPHSRSIEHLQALAVHRGHEAGFMAAEAFGVIRLLR</sequence>
<dbReference type="Gene3D" id="3.40.50.10320">
    <property type="entry name" value="LmbE-like"/>
    <property type="match status" value="1"/>
</dbReference>
<evidence type="ECO:0000313" key="1">
    <source>
        <dbReference type="EMBL" id="AAZ46004.1"/>
    </source>
</evidence>
<name>Q47GM7_DECAR</name>
<dbReference type="GO" id="GO:0016811">
    <property type="term" value="F:hydrolase activity, acting on carbon-nitrogen (but not peptide) bonds, in linear amides"/>
    <property type="evidence" value="ECO:0007669"/>
    <property type="project" value="TreeGrafter"/>
</dbReference>
<dbReference type="InterPro" id="IPR003737">
    <property type="entry name" value="GlcNAc_PI_deacetylase-related"/>
</dbReference>
<dbReference type="OrthoDB" id="9816564at2"/>
<dbReference type="AlphaFoldDB" id="Q47GM7"/>
<dbReference type="InterPro" id="IPR024078">
    <property type="entry name" value="LmbE-like_dom_sf"/>
</dbReference>
<proteinExistence type="predicted"/>
<dbReference type="EMBL" id="CP000089">
    <property type="protein sequence ID" value="AAZ46004.1"/>
    <property type="molecule type" value="Genomic_DNA"/>
</dbReference>